<dbReference type="RefSeq" id="WP_088907596.1">
    <property type="nucleotide sequence ID" value="NZ_CP018145.1"/>
</dbReference>
<dbReference type="InterPro" id="IPR050109">
    <property type="entry name" value="HTH-type_TetR-like_transc_reg"/>
</dbReference>
<dbReference type="Gene3D" id="1.10.10.60">
    <property type="entry name" value="Homeodomain-like"/>
    <property type="match status" value="1"/>
</dbReference>
<reference evidence="4 5" key="1">
    <citation type="submission" date="2016-11" db="EMBL/GenBank/DDBJ databases">
        <authorList>
            <person name="Jaros S."/>
            <person name="Januszkiewicz K."/>
            <person name="Wedrychowicz H."/>
        </authorList>
    </citation>
    <scope>NUCLEOTIDE SEQUENCE [LARGE SCALE GENOMIC DNA]</scope>
    <source>
        <strain evidence="4 5">NF2</strain>
    </source>
</reference>
<feature type="domain" description="HTH tetR-type" evidence="3">
    <location>
        <begin position="5"/>
        <end position="65"/>
    </location>
</feature>
<dbReference type="PROSITE" id="PS50977">
    <property type="entry name" value="HTH_TETR_2"/>
    <property type="match status" value="1"/>
</dbReference>
<name>A0A220MFH6_9BACL</name>
<organism evidence="4 5">
    <name type="scientific">Brevibacillus formosus</name>
    <dbReference type="NCBI Taxonomy" id="54913"/>
    <lineage>
        <taxon>Bacteria</taxon>
        <taxon>Bacillati</taxon>
        <taxon>Bacillota</taxon>
        <taxon>Bacilli</taxon>
        <taxon>Bacillales</taxon>
        <taxon>Paenibacillaceae</taxon>
        <taxon>Brevibacillus</taxon>
    </lineage>
</organism>
<dbReference type="Gene3D" id="1.10.357.10">
    <property type="entry name" value="Tetracycline Repressor, domain 2"/>
    <property type="match status" value="1"/>
</dbReference>
<evidence type="ECO:0000313" key="4">
    <source>
        <dbReference type="EMBL" id="ASJ53806.1"/>
    </source>
</evidence>
<dbReference type="KEGG" id="bfm:BP422_09730"/>
<dbReference type="AlphaFoldDB" id="A0A220MFH6"/>
<protein>
    <submittedName>
        <fullName evidence="4">TetR family transcriptional regulator</fullName>
    </submittedName>
</protein>
<dbReference type="Pfam" id="PF00440">
    <property type="entry name" value="TetR_N"/>
    <property type="match status" value="1"/>
</dbReference>
<dbReference type="PANTHER" id="PTHR30328:SF54">
    <property type="entry name" value="HTH-TYPE TRANSCRIPTIONAL REPRESSOR SCO4008"/>
    <property type="match status" value="1"/>
</dbReference>
<dbReference type="InterPro" id="IPR001647">
    <property type="entry name" value="HTH_TetR"/>
</dbReference>
<feature type="DNA-binding region" description="H-T-H motif" evidence="2">
    <location>
        <begin position="28"/>
        <end position="47"/>
    </location>
</feature>
<dbReference type="InterPro" id="IPR009057">
    <property type="entry name" value="Homeodomain-like_sf"/>
</dbReference>
<proteinExistence type="predicted"/>
<evidence type="ECO:0000256" key="2">
    <source>
        <dbReference type="PROSITE-ProRule" id="PRU00335"/>
    </source>
</evidence>
<dbReference type="PRINTS" id="PR00455">
    <property type="entry name" value="HTHTETR"/>
</dbReference>
<dbReference type="EMBL" id="CP018145">
    <property type="protein sequence ID" value="ASJ53806.1"/>
    <property type="molecule type" value="Genomic_DNA"/>
</dbReference>
<evidence type="ECO:0000259" key="3">
    <source>
        <dbReference type="PROSITE" id="PS50977"/>
    </source>
</evidence>
<dbReference type="SUPFAM" id="SSF46689">
    <property type="entry name" value="Homeodomain-like"/>
    <property type="match status" value="1"/>
</dbReference>
<gene>
    <name evidence="4" type="ORF">BP422_09730</name>
</gene>
<dbReference type="GO" id="GO:0003677">
    <property type="term" value="F:DNA binding"/>
    <property type="evidence" value="ECO:0007669"/>
    <property type="project" value="UniProtKB-UniRule"/>
</dbReference>
<evidence type="ECO:0000256" key="1">
    <source>
        <dbReference type="ARBA" id="ARBA00023125"/>
    </source>
</evidence>
<accession>A0A220MFH6</accession>
<sequence length="203" mass="23496">MNKSEVTRQKILETTTWLIGQYGIEKASLSMIAHSVGIQKPSIYYYYSSKEELIDAVFAWILEGYSFEQYFQINEYTEKNFVEKMVRDGLQLLVEETTDTQMLVVQVLNEFLLYGNRESSHNKEYRLKIKAVHEGFIDGFFRLLQKGEEFGHTDSKGLREKACVLALTLDNLSNYPMFGIQLDVSAVWRETITSVLSKKGVFK</sequence>
<dbReference type="Proteomes" id="UP000197781">
    <property type="component" value="Chromosome"/>
</dbReference>
<dbReference type="GO" id="GO:0006355">
    <property type="term" value="P:regulation of DNA-templated transcription"/>
    <property type="evidence" value="ECO:0007669"/>
    <property type="project" value="UniProtKB-ARBA"/>
</dbReference>
<dbReference type="PANTHER" id="PTHR30328">
    <property type="entry name" value="TRANSCRIPTIONAL REPRESSOR"/>
    <property type="match status" value="1"/>
</dbReference>
<evidence type="ECO:0000313" key="5">
    <source>
        <dbReference type="Proteomes" id="UP000197781"/>
    </source>
</evidence>
<keyword evidence="1 2" id="KW-0238">DNA-binding</keyword>